<dbReference type="AlphaFoldDB" id="A0A6C0ARF3"/>
<keyword evidence="1" id="KW-0812">Transmembrane</keyword>
<name>A0A6C0ARF3_9ZZZZ</name>
<accession>A0A6C0ARF3</accession>
<proteinExistence type="predicted"/>
<organism evidence="2">
    <name type="scientific">viral metagenome</name>
    <dbReference type="NCBI Taxonomy" id="1070528"/>
    <lineage>
        <taxon>unclassified sequences</taxon>
        <taxon>metagenomes</taxon>
        <taxon>organismal metagenomes</taxon>
    </lineage>
</organism>
<sequence>MDLKDVLKIFIVVFLIFALIAFINSIGLNLKVEDQPRELQKVVIIEGLEKPDTSIIMNSKDAFCQNFRGSSGQLDEACGKMTRNNCSDTSCCVWTSNGKCRTGSADGPIFNSDEKGKTIPLDYYYFQNKCYGEKCP</sequence>
<protein>
    <submittedName>
        <fullName evidence="2">Uncharacterized protein</fullName>
    </submittedName>
</protein>
<feature type="transmembrane region" description="Helical" evidence="1">
    <location>
        <begin position="6"/>
        <end position="30"/>
    </location>
</feature>
<keyword evidence="1" id="KW-1133">Transmembrane helix</keyword>
<dbReference type="EMBL" id="MN740762">
    <property type="protein sequence ID" value="QHS82053.1"/>
    <property type="molecule type" value="Genomic_DNA"/>
</dbReference>
<keyword evidence="1" id="KW-0472">Membrane</keyword>
<evidence type="ECO:0000256" key="1">
    <source>
        <dbReference type="SAM" id="Phobius"/>
    </source>
</evidence>
<reference evidence="2" key="1">
    <citation type="journal article" date="2020" name="Nature">
        <title>Giant virus diversity and host interactions through global metagenomics.</title>
        <authorList>
            <person name="Schulz F."/>
            <person name="Roux S."/>
            <person name="Paez-Espino D."/>
            <person name="Jungbluth S."/>
            <person name="Walsh D.A."/>
            <person name="Denef V.J."/>
            <person name="McMahon K.D."/>
            <person name="Konstantinidis K.T."/>
            <person name="Eloe-Fadrosh E.A."/>
            <person name="Kyrpides N.C."/>
            <person name="Woyke T."/>
        </authorList>
    </citation>
    <scope>NUCLEOTIDE SEQUENCE</scope>
    <source>
        <strain evidence="2">GVMAG-S-1101165-79</strain>
    </source>
</reference>
<evidence type="ECO:0000313" key="2">
    <source>
        <dbReference type="EMBL" id="QHS82053.1"/>
    </source>
</evidence>